<evidence type="ECO:0000313" key="2">
    <source>
        <dbReference type="EMBL" id="OLQ01583.1"/>
    </source>
</evidence>
<dbReference type="Pfam" id="PF00481">
    <property type="entry name" value="PP2C"/>
    <property type="match status" value="1"/>
</dbReference>
<dbReference type="Gene3D" id="3.60.40.10">
    <property type="entry name" value="PPM-type phosphatase domain"/>
    <property type="match status" value="1"/>
</dbReference>
<keyword evidence="3" id="KW-1185">Reference proteome</keyword>
<dbReference type="CDD" id="cd00143">
    <property type="entry name" value="PP2Cc"/>
    <property type="match status" value="1"/>
</dbReference>
<organism evidence="2 3">
    <name type="scientific">Symbiodinium microadriaticum</name>
    <name type="common">Dinoflagellate</name>
    <name type="synonym">Zooxanthella microadriatica</name>
    <dbReference type="NCBI Taxonomy" id="2951"/>
    <lineage>
        <taxon>Eukaryota</taxon>
        <taxon>Sar</taxon>
        <taxon>Alveolata</taxon>
        <taxon>Dinophyceae</taxon>
        <taxon>Suessiales</taxon>
        <taxon>Symbiodiniaceae</taxon>
        <taxon>Symbiodinium</taxon>
    </lineage>
</organism>
<dbReference type="SMART" id="SM00331">
    <property type="entry name" value="PP2C_SIG"/>
    <property type="match status" value="1"/>
</dbReference>
<dbReference type="GO" id="GO:0004722">
    <property type="term" value="F:protein serine/threonine phosphatase activity"/>
    <property type="evidence" value="ECO:0007669"/>
    <property type="project" value="InterPro"/>
</dbReference>
<reference evidence="2 3" key="1">
    <citation type="submission" date="2016-02" db="EMBL/GenBank/DDBJ databases">
        <title>Genome analysis of coral dinoflagellate symbionts highlights evolutionary adaptations to a symbiotic lifestyle.</title>
        <authorList>
            <person name="Aranda M."/>
            <person name="Li Y."/>
            <person name="Liew Y.J."/>
            <person name="Baumgarten S."/>
            <person name="Simakov O."/>
            <person name="Wilson M."/>
            <person name="Piel J."/>
            <person name="Ashoor H."/>
            <person name="Bougouffa S."/>
            <person name="Bajic V.B."/>
            <person name="Ryu T."/>
            <person name="Ravasi T."/>
            <person name="Bayer T."/>
            <person name="Micklem G."/>
            <person name="Kim H."/>
            <person name="Bhak J."/>
            <person name="Lajeunesse T.C."/>
            <person name="Voolstra C.R."/>
        </authorList>
    </citation>
    <scope>NUCLEOTIDE SEQUENCE [LARGE SCALE GENOMIC DNA]</scope>
    <source>
        <strain evidence="2 3">CCMP2467</strain>
    </source>
</reference>
<dbReference type="EMBL" id="LSRX01000287">
    <property type="protein sequence ID" value="OLQ01583.1"/>
    <property type="molecule type" value="Genomic_DNA"/>
</dbReference>
<proteinExistence type="predicted"/>
<name>A0A1Q9E2F6_SYMMI</name>
<accession>A0A1Q9E2F6</accession>
<evidence type="ECO:0000313" key="3">
    <source>
        <dbReference type="Proteomes" id="UP000186817"/>
    </source>
</evidence>
<evidence type="ECO:0000259" key="1">
    <source>
        <dbReference type="PROSITE" id="PS51746"/>
    </source>
</evidence>
<dbReference type="Proteomes" id="UP000186817">
    <property type="component" value="Unassembled WGS sequence"/>
</dbReference>
<dbReference type="OMA" id="MSCSNPF"/>
<feature type="domain" description="PPM-type phosphatase" evidence="1">
    <location>
        <begin position="85"/>
        <end position="339"/>
    </location>
</feature>
<gene>
    <name evidence="2" type="ORF">AK812_SmicGene15658</name>
</gene>
<dbReference type="AlphaFoldDB" id="A0A1Q9E2F6"/>
<comment type="caution">
    <text evidence="2">The sequence shown here is derived from an EMBL/GenBank/DDBJ whole genome shotgun (WGS) entry which is preliminary data.</text>
</comment>
<dbReference type="SMART" id="SM00332">
    <property type="entry name" value="PP2Cc"/>
    <property type="match status" value="1"/>
</dbReference>
<sequence>MPINVPFDERAVLDDAGGRAYDWFIFDTGFPIWSEEFASRRRASFVWRVTSRKPVALMGNLCVCCGVRGKGPALLPENASGGNAGYGYALAKNDRARMEDAVVVNDNVSGHRCYAVVDGHGGDRAAILLREMLPSKLGQQLQGSKTKEQATRDAFVEVDEELKLALLQEPKAPGRTPGAVACVAMLEGTDLILANLGDCRALVCEGGQVKFATADHSPVSNKLEKERLQALGVAIEGGYVGGELQVTRAFGDLDGETGQKLAGLICTPEVTILEISDDTEFLLLASDGIWDGIRDQLALTTARKTLRETRSPQAAAQAVLEAAGKVTKADNAAVVVVALNIPEPLPKRERSQQHFQLKLE</sequence>
<dbReference type="InterPro" id="IPR001932">
    <property type="entry name" value="PPM-type_phosphatase-like_dom"/>
</dbReference>
<protein>
    <recommendedName>
        <fullName evidence="1">PPM-type phosphatase domain-containing protein</fullName>
    </recommendedName>
</protein>
<dbReference type="PROSITE" id="PS51746">
    <property type="entry name" value="PPM_2"/>
    <property type="match status" value="1"/>
</dbReference>
<dbReference type="InterPro" id="IPR015655">
    <property type="entry name" value="PP2C"/>
</dbReference>
<dbReference type="PANTHER" id="PTHR47992">
    <property type="entry name" value="PROTEIN PHOSPHATASE"/>
    <property type="match status" value="1"/>
</dbReference>
<dbReference type="OrthoDB" id="432045at2759"/>
<dbReference type="SUPFAM" id="SSF81606">
    <property type="entry name" value="PP2C-like"/>
    <property type="match status" value="1"/>
</dbReference>
<dbReference type="InterPro" id="IPR036457">
    <property type="entry name" value="PPM-type-like_dom_sf"/>
</dbReference>